<feature type="compositionally biased region" description="Basic and acidic residues" evidence="1">
    <location>
        <begin position="1"/>
        <end position="21"/>
    </location>
</feature>
<evidence type="ECO:0000313" key="3">
    <source>
        <dbReference type="EMBL" id="SVC58355.1"/>
    </source>
</evidence>
<feature type="transmembrane region" description="Helical" evidence="2">
    <location>
        <begin position="57"/>
        <end position="77"/>
    </location>
</feature>
<dbReference type="AlphaFoldDB" id="A0A382NDF6"/>
<sequence>MDGERSFDELAAEREGQERGLEQSLSSWKQSLSEEELRSLEEESASVRKKQRVLQPIVLISLVILPIVAFYAVYGASPVDEKYLEEPADDESEEYDAYMNSSYSLAAACCLPIIGWLVIPFGTDPFSKKEGEVRLDFPLAGLDDDDLAIMANDRIEGTEMEAVMEGVASGEISQCPNCDEWTLMKKSVGGRALKGLGRGFAKYARWEAGQMGTRSIVGSSGGMFDSATEDAAYRCSNCGYSESDREYYERS</sequence>
<reference evidence="3" key="1">
    <citation type="submission" date="2018-05" db="EMBL/GenBank/DDBJ databases">
        <authorList>
            <person name="Lanie J.A."/>
            <person name="Ng W.-L."/>
            <person name="Kazmierczak K.M."/>
            <person name="Andrzejewski T.M."/>
            <person name="Davidsen T.M."/>
            <person name="Wayne K.J."/>
            <person name="Tettelin H."/>
            <person name="Glass J.I."/>
            <person name="Rusch D."/>
            <person name="Podicherti R."/>
            <person name="Tsui H.-C.T."/>
            <person name="Winkler M.E."/>
        </authorList>
    </citation>
    <scope>NUCLEOTIDE SEQUENCE</scope>
</reference>
<dbReference type="EMBL" id="UINC01099241">
    <property type="protein sequence ID" value="SVC58355.1"/>
    <property type="molecule type" value="Genomic_DNA"/>
</dbReference>
<gene>
    <name evidence="3" type="ORF">METZ01_LOCUS311209</name>
</gene>
<proteinExistence type="predicted"/>
<name>A0A382NDF6_9ZZZZ</name>
<keyword evidence="2" id="KW-0472">Membrane</keyword>
<protein>
    <submittedName>
        <fullName evidence="3">Uncharacterized protein</fullName>
    </submittedName>
</protein>
<organism evidence="3">
    <name type="scientific">marine metagenome</name>
    <dbReference type="NCBI Taxonomy" id="408172"/>
    <lineage>
        <taxon>unclassified sequences</taxon>
        <taxon>metagenomes</taxon>
        <taxon>ecological metagenomes</taxon>
    </lineage>
</organism>
<feature type="transmembrane region" description="Helical" evidence="2">
    <location>
        <begin position="97"/>
        <end position="119"/>
    </location>
</feature>
<keyword evidence="2" id="KW-1133">Transmembrane helix</keyword>
<evidence type="ECO:0000256" key="2">
    <source>
        <dbReference type="SAM" id="Phobius"/>
    </source>
</evidence>
<accession>A0A382NDF6</accession>
<evidence type="ECO:0000256" key="1">
    <source>
        <dbReference type="SAM" id="MobiDB-lite"/>
    </source>
</evidence>
<feature type="region of interest" description="Disordered" evidence="1">
    <location>
        <begin position="1"/>
        <end position="27"/>
    </location>
</feature>
<keyword evidence="2" id="KW-0812">Transmembrane</keyword>